<evidence type="ECO:0000256" key="3">
    <source>
        <dbReference type="ARBA" id="ARBA00022656"/>
    </source>
</evidence>
<keyword evidence="2" id="KW-0964">Secreted</keyword>
<dbReference type="SUPFAM" id="SSF57362">
    <property type="entry name" value="BPTI-like"/>
    <property type="match status" value="2"/>
</dbReference>
<dbReference type="PROSITE" id="PS50279">
    <property type="entry name" value="BPTI_KUNITZ_2"/>
    <property type="match status" value="2"/>
</dbReference>
<keyword evidence="8" id="KW-1185">Reference proteome</keyword>
<dbReference type="Gene3D" id="4.10.410.10">
    <property type="entry name" value="Pancreatic trypsin inhibitor Kunitz domain"/>
    <property type="match status" value="2"/>
</dbReference>
<evidence type="ECO:0000259" key="7">
    <source>
        <dbReference type="PROSITE" id="PS50279"/>
    </source>
</evidence>
<feature type="domain" description="BPTI/Kunitz inhibitor" evidence="7">
    <location>
        <begin position="71"/>
        <end position="121"/>
    </location>
</feature>
<dbReference type="RefSeq" id="XP_022256442.1">
    <property type="nucleotide sequence ID" value="XM_022400734.1"/>
</dbReference>
<keyword evidence="3" id="KW-0800">Toxin</keyword>
<organism evidence="8 9">
    <name type="scientific">Limulus polyphemus</name>
    <name type="common">Atlantic horseshoe crab</name>
    <dbReference type="NCBI Taxonomy" id="6850"/>
    <lineage>
        <taxon>Eukaryota</taxon>
        <taxon>Metazoa</taxon>
        <taxon>Ecdysozoa</taxon>
        <taxon>Arthropoda</taxon>
        <taxon>Chelicerata</taxon>
        <taxon>Merostomata</taxon>
        <taxon>Xiphosura</taxon>
        <taxon>Limulidae</taxon>
        <taxon>Limulus</taxon>
    </lineage>
</organism>
<evidence type="ECO:0000313" key="9">
    <source>
        <dbReference type="RefSeq" id="XP_022256442.1"/>
    </source>
</evidence>
<dbReference type="InterPro" id="IPR020901">
    <property type="entry name" value="Prtase_inh_Kunz-CS"/>
</dbReference>
<evidence type="ECO:0000313" key="8">
    <source>
        <dbReference type="Proteomes" id="UP000694941"/>
    </source>
</evidence>
<dbReference type="PANTHER" id="PTHR10083">
    <property type="entry name" value="KUNITZ-TYPE PROTEASE INHIBITOR-RELATED"/>
    <property type="match status" value="1"/>
</dbReference>
<evidence type="ECO:0000256" key="4">
    <source>
        <dbReference type="ARBA" id="ARBA00022690"/>
    </source>
</evidence>
<comment type="subcellular location">
    <subcellularLocation>
        <location evidence="1">Secreted</location>
    </subcellularLocation>
</comment>
<keyword evidence="4" id="KW-0646">Protease inhibitor</keyword>
<feature type="domain" description="BPTI/Kunitz inhibitor" evidence="7">
    <location>
        <begin position="13"/>
        <end position="63"/>
    </location>
</feature>
<keyword evidence="6" id="KW-1015">Disulfide bond</keyword>
<dbReference type="Pfam" id="PF00014">
    <property type="entry name" value="Kunitz_BPTI"/>
    <property type="match status" value="2"/>
</dbReference>
<name>A0ABM1TKN6_LIMPO</name>
<dbReference type="Proteomes" id="UP000694941">
    <property type="component" value="Unplaced"/>
</dbReference>
<dbReference type="CDD" id="cd00109">
    <property type="entry name" value="Kunitz-type"/>
    <property type="match status" value="1"/>
</dbReference>
<evidence type="ECO:0000256" key="5">
    <source>
        <dbReference type="ARBA" id="ARBA00022900"/>
    </source>
</evidence>
<dbReference type="PROSITE" id="PS00280">
    <property type="entry name" value="BPTI_KUNITZ_1"/>
    <property type="match status" value="1"/>
</dbReference>
<dbReference type="GeneID" id="106472133"/>
<gene>
    <name evidence="9" type="primary">LOC106472133</name>
</gene>
<reference evidence="9" key="1">
    <citation type="submission" date="2025-08" db="UniProtKB">
        <authorList>
            <consortium name="RefSeq"/>
        </authorList>
    </citation>
    <scope>IDENTIFICATION</scope>
    <source>
        <tissue evidence="9">Muscle</tissue>
    </source>
</reference>
<dbReference type="PRINTS" id="PR00759">
    <property type="entry name" value="BASICPTASE"/>
</dbReference>
<dbReference type="SMART" id="SM00131">
    <property type="entry name" value="KU"/>
    <property type="match status" value="2"/>
</dbReference>
<evidence type="ECO:0000256" key="2">
    <source>
        <dbReference type="ARBA" id="ARBA00022525"/>
    </source>
</evidence>
<dbReference type="PANTHER" id="PTHR10083:SF217">
    <property type="entry name" value="BOOPHILIN-H2"/>
    <property type="match status" value="1"/>
</dbReference>
<evidence type="ECO:0000256" key="6">
    <source>
        <dbReference type="ARBA" id="ARBA00023157"/>
    </source>
</evidence>
<proteinExistence type="predicted"/>
<dbReference type="InterPro" id="IPR036880">
    <property type="entry name" value="Kunitz_BPTI_sf"/>
</dbReference>
<dbReference type="InterPro" id="IPR050098">
    <property type="entry name" value="TFPI/VKTCI-like"/>
</dbReference>
<dbReference type="InterPro" id="IPR002223">
    <property type="entry name" value="Kunitz_BPTI"/>
</dbReference>
<protein>
    <submittedName>
        <fullName evidence="9">BPTI/Kunitz domain-containing protein-like</fullName>
    </submittedName>
</protein>
<evidence type="ECO:0000256" key="1">
    <source>
        <dbReference type="ARBA" id="ARBA00004613"/>
    </source>
</evidence>
<accession>A0ABM1TKN6</accession>
<keyword evidence="5" id="KW-0722">Serine protease inhibitor</keyword>
<sequence>MTVHFFTAQDKDCKTQPVTGPCEAYIPSYYHDPDSRQCKRFIYGGCGGNGNRYNTVADCLITCSEGYFPDCTSPPVKGPCRAAFTRYNYNPRTQQCELFTYGGCKGNGNRYKTEQDCLAACSGSRYA</sequence>